<protein>
    <recommendedName>
        <fullName evidence="3">Carboxylic ester hydrolase</fullName>
        <ecNumber evidence="3">3.1.1.-</ecNumber>
    </recommendedName>
</protein>
<comment type="similarity">
    <text evidence="1 3">Belongs to the type-B carboxylesterase/lipase family.</text>
</comment>
<dbReference type="OrthoDB" id="9775851at2"/>
<dbReference type="Gene3D" id="3.40.50.1820">
    <property type="entry name" value="alpha/beta hydrolase"/>
    <property type="match status" value="1"/>
</dbReference>
<dbReference type="EC" id="3.1.1.-" evidence="3"/>
<name>A0A2I8F0S8_9BURK</name>
<dbReference type="PANTHER" id="PTHR11559">
    <property type="entry name" value="CARBOXYLESTERASE"/>
    <property type="match status" value="1"/>
</dbReference>
<dbReference type="InterPro" id="IPR002018">
    <property type="entry name" value="CarbesteraseB"/>
</dbReference>
<sequence length="479" mass="51854">MKLQSQIERPVSKTASGQVRGVARNGAAIWLGIPYGRAQGHAGAFSPVEAVEPWDGYRDCADKPAVFFQSRSRLASIMGDSIDEYRQSDDAFTVNVFAPQDAHGLPVLVFIHGGAFGSGGGTHWYNAEHLAVRGNLVVVTINYRLGMWGNIAHPDAPTNNALRDVVAALKWLNENISAFGGDAANVTLSGQSAGAAITRLLTLTPSTKGLFQRAIMISYPGRITAAASEMREVTGEVMASLQLTSVAELARRPAHDILAATATVAQRRKGPIGPGAPVFRPYVDDDLLFDWVDDIDQSVSHAHCTDVIAGFTKDEIAAFVWERAEKINDSPATVVEWFKSAYGSHAAAAYDLLASKRPGATPYSQLVDGMSDLMFARPAVEIAKTYGRAGTAWLYRFDVHTAQSFLMAPHCMELPFFFDNLADWNDAPMLQGLSESGLQSLATRFSRCIVNFVRHGDPTLPGWNPFSEAHPGLTTFDLP</sequence>
<dbReference type="SUPFAM" id="SSF53474">
    <property type="entry name" value="alpha/beta-Hydrolases"/>
    <property type="match status" value="1"/>
</dbReference>
<gene>
    <name evidence="5" type="ORF">C2L65_38755</name>
</gene>
<feature type="domain" description="Carboxylesterase type B" evidence="4">
    <location>
        <begin position="10"/>
        <end position="473"/>
    </location>
</feature>
<evidence type="ECO:0000313" key="5">
    <source>
        <dbReference type="EMBL" id="AUT65475.1"/>
    </source>
</evidence>
<organism evidence="5 6">
    <name type="scientific">Paraburkholderia terrae</name>
    <dbReference type="NCBI Taxonomy" id="311230"/>
    <lineage>
        <taxon>Bacteria</taxon>
        <taxon>Pseudomonadati</taxon>
        <taxon>Pseudomonadota</taxon>
        <taxon>Betaproteobacteria</taxon>
        <taxon>Burkholderiales</taxon>
        <taxon>Burkholderiaceae</taxon>
        <taxon>Paraburkholderia</taxon>
    </lineage>
</organism>
<dbReference type="KEGG" id="pter:C2L65_38755"/>
<evidence type="ECO:0000256" key="3">
    <source>
        <dbReference type="RuleBase" id="RU361235"/>
    </source>
</evidence>
<dbReference type="InterPro" id="IPR050309">
    <property type="entry name" value="Type-B_Carboxylest/Lipase"/>
</dbReference>
<evidence type="ECO:0000313" key="6">
    <source>
        <dbReference type="Proteomes" id="UP000243502"/>
    </source>
</evidence>
<accession>A0A2I8F0S8</accession>
<dbReference type="RefSeq" id="WP_081920787.1">
    <property type="nucleotide sequence ID" value="NZ_CP026113.1"/>
</dbReference>
<keyword evidence="2 3" id="KW-0378">Hydrolase</keyword>
<dbReference type="PROSITE" id="PS00122">
    <property type="entry name" value="CARBOXYLESTERASE_B_1"/>
    <property type="match status" value="1"/>
</dbReference>
<dbReference type="Pfam" id="PF00135">
    <property type="entry name" value="COesterase"/>
    <property type="match status" value="1"/>
</dbReference>
<proteinExistence type="inferred from homology"/>
<dbReference type="InterPro" id="IPR019826">
    <property type="entry name" value="Carboxylesterase_B_AS"/>
</dbReference>
<dbReference type="Proteomes" id="UP000243502">
    <property type="component" value="Chromosome 3"/>
</dbReference>
<dbReference type="AlphaFoldDB" id="A0A2I8F0S8"/>
<evidence type="ECO:0000256" key="2">
    <source>
        <dbReference type="ARBA" id="ARBA00022801"/>
    </source>
</evidence>
<evidence type="ECO:0000256" key="1">
    <source>
        <dbReference type="ARBA" id="ARBA00005964"/>
    </source>
</evidence>
<dbReference type="InterPro" id="IPR029058">
    <property type="entry name" value="AB_hydrolase_fold"/>
</dbReference>
<reference evidence="5 6" key="1">
    <citation type="submission" date="2018-01" db="EMBL/GenBank/DDBJ databases">
        <title>Species boundaries and ecological features among Paraburkholderia terrae DSMZ17804T, P. hospita DSMZ17164T and P. caribensis DSMZ13236T.</title>
        <authorList>
            <person name="Pratama A.A."/>
        </authorList>
    </citation>
    <scope>NUCLEOTIDE SEQUENCE [LARGE SCALE GENOMIC DNA]</scope>
    <source>
        <strain evidence="5 6">DSM 17804</strain>
    </source>
</reference>
<dbReference type="EMBL" id="CP026113">
    <property type="protein sequence ID" value="AUT65475.1"/>
    <property type="molecule type" value="Genomic_DNA"/>
</dbReference>
<evidence type="ECO:0000259" key="4">
    <source>
        <dbReference type="Pfam" id="PF00135"/>
    </source>
</evidence>
<dbReference type="GO" id="GO:0016787">
    <property type="term" value="F:hydrolase activity"/>
    <property type="evidence" value="ECO:0007669"/>
    <property type="project" value="UniProtKB-KW"/>
</dbReference>